<keyword evidence="6 8" id="KW-0472">Membrane</keyword>
<keyword evidence="4 8" id="KW-0812">Transmembrane</keyword>
<evidence type="ECO:0000256" key="2">
    <source>
        <dbReference type="ARBA" id="ARBA00022448"/>
    </source>
</evidence>
<evidence type="ECO:0000256" key="5">
    <source>
        <dbReference type="ARBA" id="ARBA00022989"/>
    </source>
</evidence>
<dbReference type="PROSITE" id="PS50850">
    <property type="entry name" value="MFS"/>
    <property type="match status" value="1"/>
</dbReference>
<keyword evidence="3" id="KW-1003">Cell membrane</keyword>
<evidence type="ECO:0000256" key="1">
    <source>
        <dbReference type="ARBA" id="ARBA00004651"/>
    </source>
</evidence>
<dbReference type="EMBL" id="BAAAHB010000044">
    <property type="protein sequence ID" value="GAA0473589.1"/>
    <property type="molecule type" value="Genomic_DNA"/>
</dbReference>
<reference evidence="10 11" key="1">
    <citation type="journal article" date="2019" name="Int. J. Syst. Evol. Microbiol.">
        <title>The Global Catalogue of Microorganisms (GCM) 10K type strain sequencing project: providing services to taxonomists for standard genome sequencing and annotation.</title>
        <authorList>
            <consortium name="The Broad Institute Genomics Platform"/>
            <consortium name="The Broad Institute Genome Sequencing Center for Infectious Disease"/>
            <person name="Wu L."/>
            <person name="Ma J."/>
        </authorList>
    </citation>
    <scope>NUCLEOTIDE SEQUENCE [LARGE SCALE GENOMIC DNA]</scope>
    <source>
        <strain evidence="10 11">JCM 10649</strain>
    </source>
</reference>
<feature type="transmembrane region" description="Helical" evidence="8">
    <location>
        <begin position="234"/>
        <end position="251"/>
    </location>
</feature>
<keyword evidence="2" id="KW-0813">Transport</keyword>
<feature type="transmembrane region" description="Helical" evidence="8">
    <location>
        <begin position="55"/>
        <end position="75"/>
    </location>
</feature>
<sequence length="522" mass="52932">MSEPHTQGPRAGRREWMGMAVLTLPLLLVSMDVSVLYFAVPFISRDLAPTATQQLWIFDMYGFALSGLLLTMGALGDRIGRRKLLLIGATAFGAASVAAAYAQSAEMLIAVRALLGIGGATLMPSTLGLVRNMFRDAGQRATAVAVWSAAMTGGISLGPVLSGFLLSHFWWGSVFLINLPAMVLLLVLAPLLVPEFKSPAPGRRFDVLSSLLSFAAVLPAVYGLKRIAADGFDAPAALAVAAGLVVGALFVRRQRVAEEPMISPALFRGRGFGASIGINAVAMFAMAGFTVFSMQYLQLVLGKSPLESALWCLVPSLAVGGAAPAATALVSRGVDRAYVIGGAFAVATFGYLFALGAGAGSGIWVILVASGIVAVGIVTVMTLITDLALDAAPPERSGAAAALLETGQEFGAALGTAVLGSAGAAYYRHDVTGAVPDGLPAGALASVRETLGNALVVADGLPARTGEALTAAAREAFTGGMHAAAIGAAVAVGAAAVLAPLLLRGVRPARPAEKASAGAGAP</sequence>
<feature type="transmembrane region" description="Helical" evidence="8">
    <location>
        <begin position="337"/>
        <end position="357"/>
    </location>
</feature>
<dbReference type="PANTHER" id="PTHR42718">
    <property type="entry name" value="MAJOR FACILITATOR SUPERFAMILY MULTIDRUG TRANSPORTER MFSC"/>
    <property type="match status" value="1"/>
</dbReference>
<keyword evidence="5 8" id="KW-1133">Transmembrane helix</keyword>
<protein>
    <submittedName>
        <fullName evidence="10">MFS transporter</fullName>
    </submittedName>
</protein>
<comment type="subcellular location">
    <subcellularLocation>
        <location evidence="1">Cell membrane</location>
        <topology evidence="1">Multi-pass membrane protein</topology>
    </subcellularLocation>
</comment>
<evidence type="ECO:0000256" key="6">
    <source>
        <dbReference type="ARBA" id="ARBA00023136"/>
    </source>
</evidence>
<organism evidence="10 11">
    <name type="scientific">Streptomyces stramineus</name>
    <dbReference type="NCBI Taxonomy" id="173861"/>
    <lineage>
        <taxon>Bacteria</taxon>
        <taxon>Bacillati</taxon>
        <taxon>Actinomycetota</taxon>
        <taxon>Actinomycetes</taxon>
        <taxon>Kitasatosporales</taxon>
        <taxon>Streptomycetaceae</taxon>
        <taxon>Streptomyces</taxon>
    </lineage>
</organism>
<feature type="transmembrane region" description="Helical" evidence="8">
    <location>
        <begin position="109"/>
        <end position="130"/>
    </location>
</feature>
<dbReference type="PANTHER" id="PTHR42718:SF47">
    <property type="entry name" value="METHYL VIOLOGEN RESISTANCE PROTEIN SMVA"/>
    <property type="match status" value="1"/>
</dbReference>
<keyword evidence="7" id="KW-0046">Antibiotic resistance</keyword>
<evidence type="ECO:0000256" key="8">
    <source>
        <dbReference type="SAM" id="Phobius"/>
    </source>
</evidence>
<dbReference type="InterPro" id="IPR020846">
    <property type="entry name" value="MFS_dom"/>
</dbReference>
<evidence type="ECO:0000256" key="3">
    <source>
        <dbReference type="ARBA" id="ARBA00022475"/>
    </source>
</evidence>
<evidence type="ECO:0000259" key="9">
    <source>
        <dbReference type="PROSITE" id="PS50850"/>
    </source>
</evidence>
<feature type="transmembrane region" description="Helical" evidence="8">
    <location>
        <begin position="170"/>
        <end position="193"/>
    </location>
</feature>
<accession>A0ABN1AD66</accession>
<evidence type="ECO:0000256" key="4">
    <source>
        <dbReference type="ARBA" id="ARBA00022692"/>
    </source>
</evidence>
<evidence type="ECO:0000313" key="10">
    <source>
        <dbReference type="EMBL" id="GAA0473589.1"/>
    </source>
</evidence>
<dbReference type="Pfam" id="PF07690">
    <property type="entry name" value="MFS_1"/>
    <property type="match status" value="1"/>
</dbReference>
<name>A0ABN1AD66_9ACTN</name>
<dbReference type="InterPro" id="IPR011701">
    <property type="entry name" value="MFS"/>
</dbReference>
<feature type="transmembrane region" description="Helical" evidence="8">
    <location>
        <begin position="272"/>
        <end position="296"/>
    </location>
</feature>
<keyword evidence="11" id="KW-1185">Reference proteome</keyword>
<gene>
    <name evidence="10" type="ORF">GCM10009544_39480</name>
</gene>
<feature type="transmembrane region" description="Helical" evidence="8">
    <location>
        <begin position="21"/>
        <end position="43"/>
    </location>
</feature>
<dbReference type="SUPFAM" id="SSF103473">
    <property type="entry name" value="MFS general substrate transporter"/>
    <property type="match status" value="1"/>
</dbReference>
<feature type="transmembrane region" description="Helical" evidence="8">
    <location>
        <begin position="363"/>
        <end position="389"/>
    </location>
</feature>
<feature type="transmembrane region" description="Helical" evidence="8">
    <location>
        <begin position="483"/>
        <end position="503"/>
    </location>
</feature>
<evidence type="ECO:0000256" key="7">
    <source>
        <dbReference type="ARBA" id="ARBA00023251"/>
    </source>
</evidence>
<feature type="domain" description="Major facilitator superfamily (MFS) profile" evidence="9">
    <location>
        <begin position="18"/>
        <end position="511"/>
    </location>
</feature>
<feature type="transmembrane region" description="Helical" evidence="8">
    <location>
        <begin position="142"/>
        <end position="164"/>
    </location>
</feature>
<feature type="transmembrane region" description="Helical" evidence="8">
    <location>
        <begin position="84"/>
        <end position="103"/>
    </location>
</feature>
<dbReference type="CDD" id="cd17321">
    <property type="entry name" value="MFS_MMR_MDR_like"/>
    <property type="match status" value="1"/>
</dbReference>
<dbReference type="InterPro" id="IPR036259">
    <property type="entry name" value="MFS_trans_sf"/>
</dbReference>
<dbReference type="Proteomes" id="UP001499895">
    <property type="component" value="Unassembled WGS sequence"/>
</dbReference>
<feature type="transmembrane region" description="Helical" evidence="8">
    <location>
        <begin position="308"/>
        <end position="330"/>
    </location>
</feature>
<feature type="transmembrane region" description="Helical" evidence="8">
    <location>
        <begin position="205"/>
        <end position="222"/>
    </location>
</feature>
<dbReference type="RefSeq" id="WP_344092470.1">
    <property type="nucleotide sequence ID" value="NZ_BAAAHB010000044.1"/>
</dbReference>
<comment type="caution">
    <text evidence="10">The sequence shown here is derived from an EMBL/GenBank/DDBJ whole genome shotgun (WGS) entry which is preliminary data.</text>
</comment>
<dbReference type="Gene3D" id="1.20.1250.20">
    <property type="entry name" value="MFS general substrate transporter like domains"/>
    <property type="match status" value="1"/>
</dbReference>
<proteinExistence type="predicted"/>
<evidence type="ECO:0000313" key="11">
    <source>
        <dbReference type="Proteomes" id="UP001499895"/>
    </source>
</evidence>